<evidence type="ECO:0000313" key="3">
    <source>
        <dbReference type="Proteomes" id="UP000188268"/>
    </source>
</evidence>
<proteinExistence type="predicted"/>
<dbReference type="Proteomes" id="UP000188268">
    <property type="component" value="Unassembled WGS sequence"/>
</dbReference>
<dbReference type="AlphaFoldDB" id="A0A1R3K7V7"/>
<accession>A0A1R3K7V7</accession>
<name>A0A1R3K7V7_COCAP</name>
<protein>
    <submittedName>
        <fullName evidence="2">Uncharacterized protein</fullName>
    </submittedName>
</protein>
<comment type="caution">
    <text evidence="2">The sequence shown here is derived from an EMBL/GenBank/DDBJ whole genome shotgun (WGS) entry which is preliminary data.</text>
</comment>
<dbReference type="EMBL" id="AWWV01006113">
    <property type="protein sequence ID" value="OMP03180.1"/>
    <property type="molecule type" value="Genomic_DNA"/>
</dbReference>
<feature type="region of interest" description="Disordered" evidence="1">
    <location>
        <begin position="1"/>
        <end position="21"/>
    </location>
</feature>
<organism evidence="2 3">
    <name type="scientific">Corchorus capsularis</name>
    <name type="common">Jute</name>
    <dbReference type="NCBI Taxonomy" id="210143"/>
    <lineage>
        <taxon>Eukaryota</taxon>
        <taxon>Viridiplantae</taxon>
        <taxon>Streptophyta</taxon>
        <taxon>Embryophyta</taxon>
        <taxon>Tracheophyta</taxon>
        <taxon>Spermatophyta</taxon>
        <taxon>Magnoliopsida</taxon>
        <taxon>eudicotyledons</taxon>
        <taxon>Gunneridae</taxon>
        <taxon>Pentapetalae</taxon>
        <taxon>rosids</taxon>
        <taxon>malvids</taxon>
        <taxon>Malvales</taxon>
        <taxon>Malvaceae</taxon>
        <taxon>Grewioideae</taxon>
        <taxon>Apeibeae</taxon>
        <taxon>Corchorus</taxon>
    </lineage>
</organism>
<dbReference type="Gramene" id="OMP03180">
    <property type="protein sequence ID" value="OMP03180"/>
    <property type="gene ID" value="CCACVL1_02518"/>
</dbReference>
<evidence type="ECO:0000313" key="2">
    <source>
        <dbReference type="EMBL" id="OMP03180.1"/>
    </source>
</evidence>
<evidence type="ECO:0000256" key="1">
    <source>
        <dbReference type="SAM" id="MobiDB-lite"/>
    </source>
</evidence>
<gene>
    <name evidence="2" type="ORF">CCACVL1_02518</name>
</gene>
<sequence>MAVGKERKRWLGHSSPPSAAL</sequence>
<reference evidence="2 3" key="1">
    <citation type="submission" date="2013-09" db="EMBL/GenBank/DDBJ databases">
        <title>Corchorus capsularis genome sequencing.</title>
        <authorList>
            <person name="Alam M."/>
            <person name="Haque M.S."/>
            <person name="Islam M.S."/>
            <person name="Emdad E.M."/>
            <person name="Islam M.M."/>
            <person name="Ahmed B."/>
            <person name="Halim A."/>
            <person name="Hossen Q.M.M."/>
            <person name="Hossain M.Z."/>
            <person name="Ahmed R."/>
            <person name="Khan M.M."/>
            <person name="Islam R."/>
            <person name="Rashid M.M."/>
            <person name="Khan S.A."/>
            <person name="Rahman M.S."/>
            <person name="Alam M."/>
        </authorList>
    </citation>
    <scope>NUCLEOTIDE SEQUENCE [LARGE SCALE GENOMIC DNA]</scope>
    <source>
        <strain evidence="3">cv. CVL-1</strain>
        <tissue evidence="2">Whole seedling</tissue>
    </source>
</reference>
<keyword evidence="3" id="KW-1185">Reference proteome</keyword>
<feature type="compositionally biased region" description="Basic residues" evidence="1">
    <location>
        <begin position="1"/>
        <end position="11"/>
    </location>
</feature>